<accession>A0A345BJY2</accession>
<dbReference type="EMBL" id="MH253888">
    <property type="protein sequence ID" value="AXF50753.1"/>
    <property type="molecule type" value="Genomic_DNA"/>
</dbReference>
<evidence type="ECO:0000256" key="4">
    <source>
        <dbReference type="ARBA" id="ARBA00022723"/>
    </source>
</evidence>
<dbReference type="GO" id="GO:0046872">
    <property type="term" value="F:metal ion binding"/>
    <property type="evidence" value="ECO:0007669"/>
    <property type="project" value="UniProtKB-KW"/>
</dbReference>
<comment type="similarity">
    <text evidence="2">Belongs to the tyrosinase family.</text>
</comment>
<comment type="catalytic activity">
    <reaction evidence="9">
        <text>2 L-dopa + O2 = 2 L-dopaquinone + 2 H2O</text>
        <dbReference type="Rhea" id="RHEA:34287"/>
        <dbReference type="ChEBI" id="CHEBI:15377"/>
        <dbReference type="ChEBI" id="CHEBI:15379"/>
        <dbReference type="ChEBI" id="CHEBI:57504"/>
        <dbReference type="ChEBI" id="CHEBI:57924"/>
        <dbReference type="EC" id="1.14.18.1"/>
    </reaction>
</comment>
<protein>
    <recommendedName>
        <fullName evidence="3">tyrosinase</fullName>
        <ecNumber evidence="3">1.14.18.1</ecNumber>
    </recommendedName>
</protein>
<evidence type="ECO:0000256" key="6">
    <source>
        <dbReference type="ARBA" id="ARBA00023008"/>
    </source>
</evidence>
<dbReference type="Pfam" id="PF00264">
    <property type="entry name" value="Tyrosinase"/>
    <property type="match status" value="1"/>
</dbReference>
<dbReference type="PROSITE" id="PS00498">
    <property type="entry name" value="TYROSINASE_2"/>
    <property type="match status" value="1"/>
</dbReference>
<dbReference type="InterPro" id="IPR008922">
    <property type="entry name" value="Di-copper_centre_dom_sf"/>
</dbReference>
<feature type="compositionally biased region" description="Polar residues" evidence="11">
    <location>
        <begin position="288"/>
        <end position="300"/>
    </location>
</feature>
<keyword evidence="4" id="KW-0479">Metal-binding</keyword>
<proteinExistence type="inferred from homology"/>
<evidence type="ECO:0000256" key="7">
    <source>
        <dbReference type="ARBA" id="ARBA00023033"/>
    </source>
</evidence>
<dbReference type="AlphaFoldDB" id="A0A345BJY2"/>
<dbReference type="Pfam" id="PF18132">
    <property type="entry name" value="Tyrosinase_C"/>
    <property type="match status" value="1"/>
</dbReference>
<dbReference type="InterPro" id="IPR050316">
    <property type="entry name" value="Tyrosinase/Hemocyanin"/>
</dbReference>
<feature type="domain" description="Tyrosinase copper-binding" evidence="12">
    <location>
        <begin position="165"/>
        <end position="176"/>
    </location>
</feature>
<evidence type="ECO:0000256" key="3">
    <source>
        <dbReference type="ARBA" id="ARBA00011906"/>
    </source>
</evidence>
<dbReference type="Gene3D" id="1.10.1280.10">
    <property type="entry name" value="Di-copper center containing domain from catechol oxidase"/>
    <property type="match status" value="1"/>
</dbReference>
<evidence type="ECO:0000259" key="12">
    <source>
        <dbReference type="PROSITE" id="PS00498"/>
    </source>
</evidence>
<keyword evidence="7" id="KW-0503">Monooxygenase</keyword>
<sequence>MLPDAFVNRKPERPFWITSHHNHRYYDWAANTTLHPLLNTTQTVTVVTAPKGETKQIPNPLLGYKYHPIDPSFTNSFAVWPQTLRYPSSTNADARSQPSLVQNAMDSRSEQLRDSTFDLLAFNEDWVTMSNHTSSGNSLESIHDLVHNLIGGNGHMSSIPMAGFDPIFFLHHANVDRLLSLWQALNPTLWVVPGSSADGSFTLPPGQQIDVSTDLTPFHIDDMTFWTSANSRDTKSFGYTYPEINTSADPDELKQQVTRAVTELYGPQFDVSGGAQSVATATISSGSKSAVASNPLTNPGHQEAARASNPGYPSKYQDWFVTVTVNPYEFSNSGYVHIFLSETVPSGDWMFAPERVGDVGIFRNTSGECANCNEREAAGETITGHIPLTRVLMKKGKDINNVEDIEEYLKKVLHWRCALVGGTEVPLESLPSLQVKVCSAMCERQERRGGLEGFPSRHTPEVHRSVTHGKLGGYALGHD</sequence>
<dbReference type="Gene3D" id="2.60.310.20">
    <property type="match status" value="1"/>
</dbReference>
<name>A0A345BJY2_9AGAM</name>
<evidence type="ECO:0000256" key="1">
    <source>
        <dbReference type="ARBA" id="ARBA00001973"/>
    </source>
</evidence>
<reference evidence="13" key="1">
    <citation type="submission" date="2018-04" db="EMBL/GenBank/DDBJ databases">
        <authorList>
            <person name="Go L.Y."/>
            <person name="Mitchell J.A."/>
        </authorList>
    </citation>
    <scope>NUCLEOTIDE SEQUENCE</scope>
</reference>
<feature type="region of interest" description="Disordered" evidence="11">
    <location>
        <begin position="88"/>
        <end position="107"/>
    </location>
</feature>
<organism evidence="13">
    <name type="scientific">Inonotus obliquus</name>
    <dbReference type="NCBI Taxonomy" id="167356"/>
    <lineage>
        <taxon>Eukaryota</taxon>
        <taxon>Fungi</taxon>
        <taxon>Dikarya</taxon>
        <taxon>Basidiomycota</taxon>
        <taxon>Agaricomycotina</taxon>
        <taxon>Agaricomycetes</taxon>
        <taxon>Hymenochaetales</taxon>
        <taxon>Hymenochaetaceae</taxon>
        <taxon>Inonotus</taxon>
    </lineage>
</organism>
<evidence type="ECO:0000256" key="11">
    <source>
        <dbReference type="SAM" id="MobiDB-lite"/>
    </source>
</evidence>
<comment type="cofactor">
    <cofactor evidence="1">
        <name>Cu(2+)</name>
        <dbReference type="ChEBI" id="CHEBI:29036"/>
    </cofactor>
</comment>
<evidence type="ECO:0000256" key="10">
    <source>
        <dbReference type="ARBA" id="ARBA00048881"/>
    </source>
</evidence>
<keyword evidence="5" id="KW-0560">Oxidoreductase</keyword>
<dbReference type="GO" id="GO:0042438">
    <property type="term" value="P:melanin biosynthetic process"/>
    <property type="evidence" value="ECO:0007669"/>
    <property type="project" value="UniProtKB-KW"/>
</dbReference>
<dbReference type="InterPro" id="IPR041640">
    <property type="entry name" value="Tyrosinase_C"/>
</dbReference>
<dbReference type="PANTHER" id="PTHR11474:SF76">
    <property type="entry name" value="SHKT DOMAIN-CONTAINING PROTEIN"/>
    <property type="match status" value="1"/>
</dbReference>
<dbReference type="InterPro" id="IPR002227">
    <property type="entry name" value="Tyrosinase_Cu-bd"/>
</dbReference>
<comment type="catalytic activity">
    <reaction evidence="10">
        <text>L-tyrosine + O2 = L-dopaquinone + H2O</text>
        <dbReference type="Rhea" id="RHEA:18117"/>
        <dbReference type="ChEBI" id="CHEBI:15377"/>
        <dbReference type="ChEBI" id="CHEBI:15379"/>
        <dbReference type="ChEBI" id="CHEBI:57924"/>
        <dbReference type="ChEBI" id="CHEBI:58315"/>
        <dbReference type="EC" id="1.14.18.1"/>
    </reaction>
</comment>
<keyword evidence="8" id="KW-0470">Melanin biosynthesis</keyword>
<evidence type="ECO:0000256" key="9">
    <source>
        <dbReference type="ARBA" id="ARBA00048233"/>
    </source>
</evidence>
<evidence type="ECO:0000256" key="2">
    <source>
        <dbReference type="ARBA" id="ARBA00009928"/>
    </source>
</evidence>
<evidence type="ECO:0000256" key="8">
    <source>
        <dbReference type="ARBA" id="ARBA00023101"/>
    </source>
</evidence>
<dbReference type="SUPFAM" id="SSF48056">
    <property type="entry name" value="Di-copper centre-containing domain"/>
    <property type="match status" value="1"/>
</dbReference>
<feature type="compositionally biased region" description="Polar residues" evidence="11">
    <location>
        <begin position="88"/>
        <end position="106"/>
    </location>
</feature>
<dbReference type="EC" id="1.14.18.1" evidence="3"/>
<evidence type="ECO:0000313" key="13">
    <source>
        <dbReference type="EMBL" id="AXF50753.1"/>
    </source>
</evidence>
<evidence type="ECO:0000256" key="5">
    <source>
        <dbReference type="ARBA" id="ARBA00023002"/>
    </source>
</evidence>
<dbReference type="GO" id="GO:0004503">
    <property type="term" value="F:tyrosinase activity"/>
    <property type="evidence" value="ECO:0007669"/>
    <property type="project" value="UniProtKB-EC"/>
</dbReference>
<keyword evidence="6" id="KW-0186">Copper</keyword>
<dbReference type="PANTHER" id="PTHR11474">
    <property type="entry name" value="TYROSINASE FAMILY MEMBER"/>
    <property type="match status" value="1"/>
</dbReference>
<feature type="region of interest" description="Disordered" evidence="11">
    <location>
        <begin position="288"/>
        <end position="309"/>
    </location>
</feature>